<evidence type="ECO:0000256" key="4">
    <source>
        <dbReference type="ARBA" id="ARBA00023118"/>
    </source>
</evidence>
<name>A0AAY4E254_9TELE</name>
<organism evidence="7 8">
    <name type="scientific">Denticeps clupeoides</name>
    <name type="common">denticle herring</name>
    <dbReference type="NCBI Taxonomy" id="299321"/>
    <lineage>
        <taxon>Eukaryota</taxon>
        <taxon>Metazoa</taxon>
        <taxon>Chordata</taxon>
        <taxon>Craniata</taxon>
        <taxon>Vertebrata</taxon>
        <taxon>Euteleostomi</taxon>
        <taxon>Actinopterygii</taxon>
        <taxon>Neopterygii</taxon>
        <taxon>Teleostei</taxon>
        <taxon>Clupei</taxon>
        <taxon>Clupeiformes</taxon>
        <taxon>Denticipitoidei</taxon>
        <taxon>Denticipitidae</taxon>
        <taxon>Denticeps</taxon>
    </lineage>
</organism>
<reference evidence="7" key="2">
    <citation type="submission" date="2025-08" db="UniProtKB">
        <authorList>
            <consortium name="Ensembl"/>
        </authorList>
    </citation>
    <scope>IDENTIFICATION</scope>
</reference>
<gene>
    <name evidence="7" type="primary">ifnphi1</name>
</gene>
<dbReference type="GO" id="GO:0005126">
    <property type="term" value="F:cytokine receptor binding"/>
    <property type="evidence" value="ECO:0007669"/>
    <property type="project" value="InterPro"/>
</dbReference>
<evidence type="ECO:0000256" key="2">
    <source>
        <dbReference type="ARBA" id="ARBA00022514"/>
    </source>
</evidence>
<dbReference type="GO" id="GO:0005125">
    <property type="term" value="F:cytokine activity"/>
    <property type="evidence" value="ECO:0007669"/>
    <property type="project" value="UniProtKB-KW"/>
</dbReference>
<keyword evidence="5" id="KW-1015">Disulfide bond</keyword>
<dbReference type="GO" id="GO:0005615">
    <property type="term" value="C:extracellular space"/>
    <property type="evidence" value="ECO:0007669"/>
    <property type="project" value="UniProtKB-KW"/>
</dbReference>
<dbReference type="Ensembl" id="ENSDCDT00010061366.1">
    <property type="protein sequence ID" value="ENSDCDP00010050926.1"/>
    <property type="gene ID" value="ENSDCDG00010030093.1"/>
</dbReference>
<keyword evidence="3" id="KW-0964">Secreted</keyword>
<evidence type="ECO:0000256" key="5">
    <source>
        <dbReference type="ARBA" id="ARBA00023157"/>
    </source>
</evidence>
<evidence type="ECO:0000256" key="3">
    <source>
        <dbReference type="ARBA" id="ARBA00022525"/>
    </source>
</evidence>
<proteinExistence type="predicted"/>
<accession>A0AAY4E254</accession>
<sequence length="174" mass="20443">MDARATRTLLLVLLAVLGGPHGACAACRWLQRYHVLSAACVRSLGDMVRAGRLYLLQFRSFFKYYFFIYLMFYEEKVEFLYESSCQILHLFRTNQKAASGMWNNTELNNFLEVLYRQSSSLKECVYVSMMKVKRYFKKLMAHIQSKNAWELMRKVVKDHLLTLDLLVKLMLNGN</sequence>
<dbReference type="AlphaFoldDB" id="A0AAY4E254"/>
<evidence type="ECO:0000313" key="8">
    <source>
        <dbReference type="Proteomes" id="UP000694580"/>
    </source>
</evidence>
<protein>
    <submittedName>
        <fullName evidence="7">Uncharacterized protein</fullName>
    </submittedName>
</protein>
<reference evidence="7" key="3">
    <citation type="submission" date="2025-09" db="UniProtKB">
        <authorList>
            <consortium name="Ensembl"/>
        </authorList>
    </citation>
    <scope>IDENTIFICATION</scope>
</reference>
<reference evidence="7 8" key="1">
    <citation type="submission" date="2020-06" db="EMBL/GenBank/DDBJ databases">
        <authorList>
            <consortium name="Wellcome Sanger Institute Data Sharing"/>
        </authorList>
    </citation>
    <scope>NUCLEOTIDE SEQUENCE [LARGE SCALE GENOMIC DNA]</scope>
</reference>
<dbReference type="SUPFAM" id="SSF47266">
    <property type="entry name" value="4-helical cytokines"/>
    <property type="match status" value="1"/>
</dbReference>
<evidence type="ECO:0000256" key="6">
    <source>
        <dbReference type="SAM" id="SignalP"/>
    </source>
</evidence>
<comment type="subcellular location">
    <subcellularLocation>
        <location evidence="1">Secreted</location>
    </subcellularLocation>
</comment>
<keyword evidence="6" id="KW-0732">Signal</keyword>
<keyword evidence="4" id="KW-0051">Antiviral defense</keyword>
<feature type="signal peptide" evidence="6">
    <location>
        <begin position="1"/>
        <end position="25"/>
    </location>
</feature>
<dbReference type="Pfam" id="PF00143">
    <property type="entry name" value="Interferon"/>
    <property type="match status" value="1"/>
</dbReference>
<evidence type="ECO:0000256" key="1">
    <source>
        <dbReference type="ARBA" id="ARBA00004613"/>
    </source>
</evidence>
<keyword evidence="2" id="KW-0202">Cytokine</keyword>
<dbReference type="Proteomes" id="UP000694580">
    <property type="component" value="Chromosome 7"/>
</dbReference>
<feature type="chain" id="PRO_5044283756" evidence="6">
    <location>
        <begin position="26"/>
        <end position="174"/>
    </location>
</feature>
<evidence type="ECO:0000313" key="7">
    <source>
        <dbReference type="Ensembl" id="ENSDCDP00010050926.1"/>
    </source>
</evidence>
<dbReference type="InterPro" id="IPR000471">
    <property type="entry name" value="Interferon_alpha/beta/delta"/>
</dbReference>
<dbReference type="InterPro" id="IPR009079">
    <property type="entry name" value="4_helix_cytokine-like_core"/>
</dbReference>
<dbReference type="Gene3D" id="1.20.1250.10">
    <property type="match status" value="1"/>
</dbReference>
<dbReference type="GO" id="GO:0051607">
    <property type="term" value="P:defense response to virus"/>
    <property type="evidence" value="ECO:0007669"/>
    <property type="project" value="UniProtKB-KW"/>
</dbReference>
<keyword evidence="8" id="KW-1185">Reference proteome</keyword>